<dbReference type="EMBL" id="OBEN01000013">
    <property type="protein sequence ID" value="SNZ16590.1"/>
    <property type="molecule type" value="Genomic_DNA"/>
</dbReference>
<evidence type="ECO:0000256" key="1">
    <source>
        <dbReference type="ARBA" id="ARBA00022737"/>
    </source>
</evidence>
<dbReference type="SUPFAM" id="SSF101898">
    <property type="entry name" value="NHL repeat"/>
    <property type="match status" value="1"/>
</dbReference>
<dbReference type="InterPro" id="IPR001258">
    <property type="entry name" value="NHL_repeat"/>
</dbReference>
<accession>A0A285P4E1</accession>
<protein>
    <submittedName>
        <fullName evidence="2">NHL repeat-containing protein</fullName>
    </submittedName>
</protein>
<gene>
    <name evidence="2" type="ORF">SAMN06265353_1644</name>
</gene>
<dbReference type="Gene3D" id="2.120.10.30">
    <property type="entry name" value="TolB, C-terminal domain"/>
    <property type="match status" value="2"/>
</dbReference>
<dbReference type="CDD" id="cd05819">
    <property type="entry name" value="NHL"/>
    <property type="match status" value="1"/>
</dbReference>
<dbReference type="InterPro" id="IPR011042">
    <property type="entry name" value="6-blade_b-propeller_TolB-like"/>
</dbReference>
<dbReference type="Proteomes" id="UP000218627">
    <property type="component" value="Unassembled WGS sequence"/>
</dbReference>
<evidence type="ECO:0000313" key="3">
    <source>
        <dbReference type="Proteomes" id="UP000218627"/>
    </source>
</evidence>
<dbReference type="Pfam" id="PF01436">
    <property type="entry name" value="NHL"/>
    <property type="match status" value="1"/>
</dbReference>
<sequence length="326" mass="36803">MKVEFLSAIGASSEFSLQVPDAKASPCTLYGPRGVFLKDNTLIVADTGNHRVLIWKSLPKENQPADVVLGQMDFYSDHPNAGGDTERGLFMPTGVFVSDEGKLFVADAWNHRILLWDRVPEESFSKPDHVIGQPNLKQVDRNLFFWCFGVYYHGDDLYVCDTGNRRILKWKGIPDSMQKPDEVYEGFGWPHAICKKDEYFFVADAGTGVSKVYAFRNSLRCAQQADFYLGRGEGCGRFNLNLPYGVSANHRLLFVADTSNNRVLIFEEREPVAVLGQKDFSKCGENRWEGVYKDTLCWPYAVFSTEDLLLIADTGNNRVVLYSFNA</sequence>
<dbReference type="InterPro" id="IPR050952">
    <property type="entry name" value="TRIM-NHL_E3_ligases"/>
</dbReference>
<proteinExistence type="predicted"/>
<evidence type="ECO:0000313" key="2">
    <source>
        <dbReference type="EMBL" id="SNZ16590.1"/>
    </source>
</evidence>
<name>A0A285P4E1_9AQUI</name>
<dbReference type="AlphaFoldDB" id="A0A285P4E1"/>
<keyword evidence="1" id="KW-0677">Repeat</keyword>
<reference evidence="3" key="1">
    <citation type="submission" date="2017-09" db="EMBL/GenBank/DDBJ databases">
        <authorList>
            <person name="Varghese N."/>
            <person name="Submissions S."/>
        </authorList>
    </citation>
    <scope>NUCLEOTIDE SEQUENCE [LARGE SCALE GENOMIC DNA]</scope>
    <source>
        <strain evidence="3">DSM 2913</strain>
    </source>
</reference>
<keyword evidence="3" id="KW-1185">Reference proteome</keyword>
<dbReference type="OrthoDB" id="9799230at2"/>
<organism evidence="2 3">
    <name type="scientific">Hydrogenobacter hydrogenophilus</name>
    <dbReference type="NCBI Taxonomy" id="35835"/>
    <lineage>
        <taxon>Bacteria</taxon>
        <taxon>Pseudomonadati</taxon>
        <taxon>Aquificota</taxon>
        <taxon>Aquificia</taxon>
        <taxon>Aquificales</taxon>
        <taxon>Aquificaceae</taxon>
        <taxon>Hydrogenobacter</taxon>
    </lineage>
</organism>
<dbReference type="PANTHER" id="PTHR24104">
    <property type="entry name" value="E3 UBIQUITIN-PROTEIN LIGASE NHLRC1-RELATED"/>
    <property type="match status" value="1"/>
</dbReference>